<organism evidence="2 3">
    <name type="scientific">Pseudonocardia asaccharolytica DSM 44247 = NBRC 16224</name>
    <dbReference type="NCBI Taxonomy" id="1123024"/>
    <lineage>
        <taxon>Bacteria</taxon>
        <taxon>Bacillati</taxon>
        <taxon>Actinomycetota</taxon>
        <taxon>Actinomycetes</taxon>
        <taxon>Pseudonocardiales</taxon>
        <taxon>Pseudonocardiaceae</taxon>
        <taxon>Pseudonocardia</taxon>
    </lineage>
</organism>
<dbReference type="AlphaFoldDB" id="A0A511D414"/>
<comment type="caution">
    <text evidence="2">The sequence shown here is derived from an EMBL/GenBank/DDBJ whole genome shotgun (WGS) entry which is preliminary data.</text>
</comment>
<dbReference type="STRING" id="1123024.GCA_000423625_02931"/>
<dbReference type="EMBL" id="BJVI01000039">
    <property type="protein sequence ID" value="GEL19520.1"/>
    <property type="molecule type" value="Genomic_DNA"/>
</dbReference>
<gene>
    <name evidence="2" type="ORF">PA7_33570</name>
</gene>
<evidence type="ECO:0000313" key="2">
    <source>
        <dbReference type="EMBL" id="GEL19520.1"/>
    </source>
</evidence>
<sequence>MVDGGLVRVVDDELACGGVIGSGVPSATPAGADEPAGDPVEVPVGLGRVVSDGSGSVVVGSADGGTDGVGTTVVRDGRARVRCTGRSAGEAAGADCSATGGAGTRVGSGVVTSDAPGTATGGGLAAPGGAAPCAMTVIPPRAPTVRIAAAAAELVRLNQLARRMTSSTAGSVTPAESSSSSLRNSAVI</sequence>
<evidence type="ECO:0000256" key="1">
    <source>
        <dbReference type="SAM" id="MobiDB-lite"/>
    </source>
</evidence>
<reference evidence="2 3" key="1">
    <citation type="submission" date="2019-07" db="EMBL/GenBank/DDBJ databases">
        <title>Whole genome shotgun sequence of Pseudonocardia asaccharolytica NBRC 16224.</title>
        <authorList>
            <person name="Hosoyama A."/>
            <person name="Uohara A."/>
            <person name="Ohji S."/>
            <person name="Ichikawa N."/>
        </authorList>
    </citation>
    <scope>NUCLEOTIDE SEQUENCE [LARGE SCALE GENOMIC DNA]</scope>
    <source>
        <strain evidence="2 3">NBRC 16224</strain>
    </source>
</reference>
<feature type="region of interest" description="Disordered" evidence="1">
    <location>
        <begin position="164"/>
        <end position="188"/>
    </location>
</feature>
<evidence type="ECO:0000313" key="3">
    <source>
        <dbReference type="Proteomes" id="UP000321328"/>
    </source>
</evidence>
<dbReference type="Proteomes" id="UP000321328">
    <property type="component" value="Unassembled WGS sequence"/>
</dbReference>
<name>A0A511D414_9PSEU</name>
<accession>A0A511D414</accession>
<protein>
    <submittedName>
        <fullName evidence="2">Uncharacterized protein</fullName>
    </submittedName>
</protein>
<proteinExistence type="predicted"/>
<keyword evidence="3" id="KW-1185">Reference proteome</keyword>